<dbReference type="SUPFAM" id="SSF48264">
    <property type="entry name" value="Cytochrome P450"/>
    <property type="match status" value="1"/>
</dbReference>
<dbReference type="PANTHER" id="PTHR24279:SF120">
    <property type="entry name" value="CYTOCHROME P450"/>
    <property type="match status" value="1"/>
</dbReference>
<keyword evidence="3 8" id="KW-0349">Heme</keyword>
<keyword evidence="4 8" id="KW-0479">Metal-binding</keyword>
<dbReference type="GO" id="GO:0020037">
    <property type="term" value="F:heme binding"/>
    <property type="evidence" value="ECO:0007669"/>
    <property type="project" value="InterPro"/>
</dbReference>
<name>A0A5N5SZ73_9CRUS</name>
<sequence length="500" mass="58337">MTVPFKSFQIRNSLTLCQALVAVRNGRPVWETSQYSTAASEASTQFAKPFSEMPGLNTFSAIREFVLGKIVKDENRPEIFNSREAFKFWRRMPNIYGPTFKLQIVGQPTMVAITNVDDVQKLYQITMDDPERPPLNSLKKIRAEAIDNFFDKKAGILLENFEEWKRVRSKVQVPVMRPKNILKYLQEMDNVSRDFTDRIAELQLKHGEMPKNFQQEIYKWALESVGTVALNRRLGCLNPNLPSDSEQEKLINSVNNMFELLNILEIEFPWWRYIPSPSFKKLKETHEFVTSIVYSRILETEKELLTKIKEGGRTDKELTLLETLLQTEGLTRKDVMTFMLDMIFAGIDTTSHTVAFTLYLLARNKDKQKKLQEELDLVLGEGNETLKEEQIANLSYSMVFALNLVTARDEKYFKKGNEFIPERWMRDKPLGPIHPYAALPFSHGTRMCIGRRIAEQEMYTFIARVMHRFNIDYKYQDMETVSRLVAVPSEPLRFEFTERR</sequence>
<dbReference type="CDD" id="cd11054">
    <property type="entry name" value="CYP24A1-like"/>
    <property type="match status" value="1"/>
</dbReference>
<evidence type="ECO:0000313" key="10">
    <source>
        <dbReference type="EMBL" id="KAB7499513.1"/>
    </source>
</evidence>
<dbReference type="EMBL" id="SEYY01018040">
    <property type="protein sequence ID" value="KAB7499513.1"/>
    <property type="molecule type" value="Genomic_DNA"/>
</dbReference>
<dbReference type="GO" id="GO:0005506">
    <property type="term" value="F:iron ion binding"/>
    <property type="evidence" value="ECO:0007669"/>
    <property type="project" value="InterPro"/>
</dbReference>
<protein>
    <submittedName>
        <fullName evidence="10">Putative cytochrome, mitochondrial</fullName>
    </submittedName>
</protein>
<dbReference type="PRINTS" id="PR00385">
    <property type="entry name" value="P450"/>
</dbReference>
<evidence type="ECO:0000256" key="4">
    <source>
        <dbReference type="ARBA" id="ARBA00022723"/>
    </source>
</evidence>
<dbReference type="Proteomes" id="UP000326759">
    <property type="component" value="Unassembled WGS sequence"/>
</dbReference>
<evidence type="ECO:0000256" key="3">
    <source>
        <dbReference type="ARBA" id="ARBA00022617"/>
    </source>
</evidence>
<organism evidence="10 11">
    <name type="scientific">Armadillidium nasatum</name>
    <dbReference type="NCBI Taxonomy" id="96803"/>
    <lineage>
        <taxon>Eukaryota</taxon>
        <taxon>Metazoa</taxon>
        <taxon>Ecdysozoa</taxon>
        <taxon>Arthropoda</taxon>
        <taxon>Crustacea</taxon>
        <taxon>Multicrustacea</taxon>
        <taxon>Malacostraca</taxon>
        <taxon>Eumalacostraca</taxon>
        <taxon>Peracarida</taxon>
        <taxon>Isopoda</taxon>
        <taxon>Oniscidea</taxon>
        <taxon>Crinocheta</taxon>
        <taxon>Armadillidiidae</taxon>
        <taxon>Armadillidium</taxon>
    </lineage>
</organism>
<dbReference type="InterPro" id="IPR017972">
    <property type="entry name" value="Cyt_P450_CS"/>
</dbReference>
<keyword evidence="6 8" id="KW-0408">Iron</keyword>
<feature type="binding site" description="axial binding residue" evidence="8">
    <location>
        <position position="448"/>
    </location>
    <ligand>
        <name>heme</name>
        <dbReference type="ChEBI" id="CHEBI:30413"/>
    </ligand>
    <ligandPart>
        <name>Fe</name>
        <dbReference type="ChEBI" id="CHEBI:18248"/>
    </ligandPart>
</feature>
<dbReference type="OrthoDB" id="3945418at2759"/>
<evidence type="ECO:0000313" key="11">
    <source>
        <dbReference type="Proteomes" id="UP000326759"/>
    </source>
</evidence>
<evidence type="ECO:0000256" key="5">
    <source>
        <dbReference type="ARBA" id="ARBA00023002"/>
    </source>
</evidence>
<evidence type="ECO:0000256" key="6">
    <source>
        <dbReference type="ARBA" id="ARBA00023004"/>
    </source>
</evidence>
<dbReference type="Gene3D" id="1.10.630.10">
    <property type="entry name" value="Cytochrome P450"/>
    <property type="match status" value="2"/>
</dbReference>
<dbReference type="InterPro" id="IPR001128">
    <property type="entry name" value="Cyt_P450"/>
</dbReference>
<evidence type="ECO:0000256" key="7">
    <source>
        <dbReference type="ARBA" id="ARBA00023033"/>
    </source>
</evidence>
<keyword evidence="11" id="KW-1185">Reference proteome</keyword>
<dbReference type="InterPro" id="IPR002401">
    <property type="entry name" value="Cyt_P450_E_grp-I"/>
</dbReference>
<evidence type="ECO:0000256" key="9">
    <source>
        <dbReference type="RuleBase" id="RU000461"/>
    </source>
</evidence>
<proteinExistence type="inferred from homology"/>
<keyword evidence="5 9" id="KW-0560">Oxidoreductase</keyword>
<evidence type="ECO:0000256" key="8">
    <source>
        <dbReference type="PIRSR" id="PIRSR602401-1"/>
    </source>
</evidence>
<dbReference type="Pfam" id="PF00067">
    <property type="entry name" value="p450"/>
    <property type="match status" value="2"/>
</dbReference>
<dbReference type="PANTHER" id="PTHR24279">
    <property type="entry name" value="CYTOCHROME P450"/>
    <property type="match status" value="1"/>
</dbReference>
<accession>A0A5N5SZ73</accession>
<evidence type="ECO:0000256" key="2">
    <source>
        <dbReference type="ARBA" id="ARBA00010617"/>
    </source>
</evidence>
<dbReference type="GO" id="GO:0004497">
    <property type="term" value="F:monooxygenase activity"/>
    <property type="evidence" value="ECO:0007669"/>
    <property type="project" value="UniProtKB-KW"/>
</dbReference>
<reference evidence="10 11" key="1">
    <citation type="journal article" date="2019" name="PLoS Biol.">
        <title>Sex chromosomes control vertical transmission of feminizing Wolbachia symbionts in an isopod.</title>
        <authorList>
            <person name="Becking T."/>
            <person name="Chebbi M.A."/>
            <person name="Giraud I."/>
            <person name="Moumen B."/>
            <person name="Laverre T."/>
            <person name="Caubet Y."/>
            <person name="Peccoud J."/>
            <person name="Gilbert C."/>
            <person name="Cordaux R."/>
        </authorList>
    </citation>
    <scope>NUCLEOTIDE SEQUENCE [LARGE SCALE GENOMIC DNA]</scope>
    <source>
        <strain evidence="10">ANa2</strain>
        <tissue evidence="10">Whole body excluding digestive tract and cuticle</tissue>
    </source>
</reference>
<comment type="cofactor">
    <cofactor evidence="1 8">
        <name>heme</name>
        <dbReference type="ChEBI" id="CHEBI:30413"/>
    </cofactor>
</comment>
<comment type="similarity">
    <text evidence="2 9">Belongs to the cytochrome P450 family.</text>
</comment>
<evidence type="ECO:0000256" key="1">
    <source>
        <dbReference type="ARBA" id="ARBA00001971"/>
    </source>
</evidence>
<dbReference type="InterPro" id="IPR036396">
    <property type="entry name" value="Cyt_P450_sf"/>
</dbReference>
<keyword evidence="7 9" id="KW-0503">Monooxygenase</keyword>
<comment type="caution">
    <text evidence="10">The sequence shown here is derived from an EMBL/GenBank/DDBJ whole genome shotgun (WGS) entry which is preliminary data.</text>
</comment>
<dbReference type="GO" id="GO:0016705">
    <property type="term" value="F:oxidoreductase activity, acting on paired donors, with incorporation or reduction of molecular oxygen"/>
    <property type="evidence" value="ECO:0007669"/>
    <property type="project" value="InterPro"/>
</dbReference>
<dbReference type="PRINTS" id="PR00463">
    <property type="entry name" value="EP450I"/>
</dbReference>
<dbReference type="AlphaFoldDB" id="A0A5N5SZ73"/>
<dbReference type="PROSITE" id="PS00086">
    <property type="entry name" value="CYTOCHROME_P450"/>
    <property type="match status" value="1"/>
</dbReference>
<dbReference type="InterPro" id="IPR050479">
    <property type="entry name" value="CYP11_CYP27_families"/>
</dbReference>
<gene>
    <name evidence="10" type="ORF">Anas_02924</name>
</gene>